<dbReference type="Proteomes" id="UP000325302">
    <property type="component" value="Unassembled WGS sequence"/>
</dbReference>
<comment type="caution">
    <text evidence="4">The sequence shown here is derived from an EMBL/GenBank/DDBJ whole genome shotgun (WGS) entry which is preliminary data.</text>
</comment>
<dbReference type="AlphaFoldDB" id="A0A5A9W0R2"/>
<evidence type="ECO:0000256" key="2">
    <source>
        <dbReference type="PROSITE-ProRule" id="PRU00409"/>
    </source>
</evidence>
<organism evidence="4 5">
    <name type="scientific">Nitrincola tapanii</name>
    <dbReference type="NCBI Taxonomy" id="1708751"/>
    <lineage>
        <taxon>Bacteria</taxon>
        <taxon>Pseudomonadati</taxon>
        <taxon>Pseudomonadota</taxon>
        <taxon>Gammaproteobacteria</taxon>
        <taxon>Oceanospirillales</taxon>
        <taxon>Oceanospirillaceae</taxon>
        <taxon>Nitrincola</taxon>
    </lineage>
</organism>
<dbReference type="RefSeq" id="WP_149391674.1">
    <property type="nucleotide sequence ID" value="NZ_SMRS01000009.1"/>
</dbReference>
<dbReference type="Gene3D" id="3.40.50.20">
    <property type="match status" value="1"/>
</dbReference>
<proteinExistence type="predicted"/>
<keyword evidence="5" id="KW-1185">Reference proteome</keyword>
<sequence>MPKARIAVIGMAGKWSTEILADALEARSGYRQIIHPNRLHLDIPNQQLIADDLNLCELDGLIIKKIGQDSGSLALQRLELLRVAEAQGVRIFSSPHALLRLLDRLTCTVTLQTAGLPLPPTCVTESLEEALACIARWGEVILKPLFSTKARGMLLLSQAQSEAALRLELKKFQSRNPMLYVQKRLQLPGEDLGLVFLQGRYLGAYARIAGANTWNTTIHSGGHYAKRDLPQEVIDIAERAQAAFNLDFATVDIALTSEGPVIFEVSTLGGFKGAQSGIGLDIAGLYAESALSSLMGPG</sequence>
<evidence type="ECO:0000256" key="1">
    <source>
        <dbReference type="ARBA" id="ARBA00023211"/>
    </source>
</evidence>
<evidence type="ECO:0000313" key="5">
    <source>
        <dbReference type="Proteomes" id="UP000325302"/>
    </source>
</evidence>
<protein>
    <submittedName>
        <fullName evidence="4">GAK system ATP-grasp enzyme</fullName>
    </submittedName>
</protein>
<name>A0A5A9W0R2_9GAMM</name>
<reference evidence="4 5" key="1">
    <citation type="submission" date="2019-03" db="EMBL/GenBank/DDBJ databases">
        <title>Nitrincola sp. nov. isolated from an Indian soda lake.</title>
        <authorList>
            <person name="Joshi A."/>
            <person name="Thite S.V."/>
            <person name="Joseph N."/>
            <person name="Dhotre D."/>
            <person name="Moorthy M."/>
            <person name="Shouche Y.S."/>
        </authorList>
    </citation>
    <scope>NUCLEOTIDE SEQUENCE [LARGE SCALE GENOMIC DNA]</scope>
    <source>
        <strain evidence="4 5">MEB193</strain>
    </source>
</reference>
<feature type="domain" description="ATP-grasp" evidence="3">
    <location>
        <begin position="108"/>
        <end position="291"/>
    </location>
</feature>
<gene>
    <name evidence="4" type="ORF">E1H14_11730</name>
</gene>
<dbReference type="InterPro" id="IPR027592">
    <property type="entry name" value="ATP-grasp_GAK"/>
</dbReference>
<evidence type="ECO:0000313" key="4">
    <source>
        <dbReference type="EMBL" id="KAA0873715.1"/>
    </source>
</evidence>
<dbReference type="GO" id="GO:0005524">
    <property type="term" value="F:ATP binding"/>
    <property type="evidence" value="ECO:0007669"/>
    <property type="project" value="UniProtKB-UniRule"/>
</dbReference>
<dbReference type="InterPro" id="IPR013651">
    <property type="entry name" value="ATP-grasp_RimK-type"/>
</dbReference>
<dbReference type="GO" id="GO:0005737">
    <property type="term" value="C:cytoplasm"/>
    <property type="evidence" value="ECO:0007669"/>
    <property type="project" value="TreeGrafter"/>
</dbReference>
<evidence type="ECO:0000259" key="3">
    <source>
        <dbReference type="PROSITE" id="PS50975"/>
    </source>
</evidence>
<dbReference type="PANTHER" id="PTHR21621">
    <property type="entry name" value="RIBOSOMAL PROTEIN S6 MODIFICATION PROTEIN"/>
    <property type="match status" value="1"/>
</dbReference>
<dbReference type="NCBIfam" id="TIGR04356">
    <property type="entry name" value="grasp_GAK"/>
    <property type="match status" value="1"/>
</dbReference>
<keyword evidence="2" id="KW-0547">Nucleotide-binding</keyword>
<keyword evidence="2" id="KW-0067">ATP-binding</keyword>
<dbReference type="OrthoDB" id="7821534at2"/>
<dbReference type="Pfam" id="PF08443">
    <property type="entry name" value="RimK"/>
    <property type="match status" value="1"/>
</dbReference>
<dbReference type="PROSITE" id="PS50975">
    <property type="entry name" value="ATP_GRASP"/>
    <property type="match status" value="1"/>
</dbReference>
<dbReference type="GO" id="GO:0018169">
    <property type="term" value="F:ribosomal S6-glutamic acid ligase activity"/>
    <property type="evidence" value="ECO:0007669"/>
    <property type="project" value="TreeGrafter"/>
</dbReference>
<dbReference type="EMBL" id="SMRS01000009">
    <property type="protein sequence ID" value="KAA0873715.1"/>
    <property type="molecule type" value="Genomic_DNA"/>
</dbReference>
<dbReference type="InterPro" id="IPR011761">
    <property type="entry name" value="ATP-grasp"/>
</dbReference>
<dbReference type="Gene3D" id="3.30.470.20">
    <property type="entry name" value="ATP-grasp fold, B domain"/>
    <property type="match status" value="1"/>
</dbReference>
<dbReference type="PANTHER" id="PTHR21621:SF0">
    <property type="entry name" value="BETA-CITRYLGLUTAMATE SYNTHASE B-RELATED"/>
    <property type="match status" value="1"/>
</dbReference>
<keyword evidence="1" id="KW-0464">Manganese</keyword>
<dbReference type="GO" id="GO:0046872">
    <property type="term" value="F:metal ion binding"/>
    <property type="evidence" value="ECO:0007669"/>
    <property type="project" value="InterPro"/>
</dbReference>
<dbReference type="GO" id="GO:0009432">
    <property type="term" value="P:SOS response"/>
    <property type="evidence" value="ECO:0007669"/>
    <property type="project" value="TreeGrafter"/>
</dbReference>
<dbReference type="SUPFAM" id="SSF56059">
    <property type="entry name" value="Glutathione synthetase ATP-binding domain-like"/>
    <property type="match status" value="1"/>
</dbReference>
<accession>A0A5A9W0R2</accession>